<dbReference type="EMBL" id="MU853243">
    <property type="protein sequence ID" value="KAK4119925.1"/>
    <property type="molecule type" value="Genomic_DNA"/>
</dbReference>
<gene>
    <name evidence="2" type="ORF">N657DRAFT_244202</name>
</gene>
<proteinExistence type="predicted"/>
<reference evidence="2" key="1">
    <citation type="journal article" date="2023" name="Mol. Phylogenet. Evol.">
        <title>Genome-scale phylogeny and comparative genomics of the fungal order Sordariales.</title>
        <authorList>
            <person name="Hensen N."/>
            <person name="Bonometti L."/>
            <person name="Westerberg I."/>
            <person name="Brannstrom I.O."/>
            <person name="Guillou S."/>
            <person name="Cros-Aarteil S."/>
            <person name="Calhoun S."/>
            <person name="Haridas S."/>
            <person name="Kuo A."/>
            <person name="Mondo S."/>
            <person name="Pangilinan J."/>
            <person name="Riley R."/>
            <person name="LaButti K."/>
            <person name="Andreopoulos B."/>
            <person name="Lipzen A."/>
            <person name="Chen C."/>
            <person name="Yan M."/>
            <person name="Daum C."/>
            <person name="Ng V."/>
            <person name="Clum A."/>
            <person name="Steindorff A."/>
            <person name="Ohm R.A."/>
            <person name="Martin F."/>
            <person name="Silar P."/>
            <person name="Natvig D.O."/>
            <person name="Lalanne C."/>
            <person name="Gautier V."/>
            <person name="Ament-Velasquez S.L."/>
            <person name="Kruys A."/>
            <person name="Hutchinson M.I."/>
            <person name="Powell A.J."/>
            <person name="Barry K."/>
            <person name="Miller A.N."/>
            <person name="Grigoriev I.V."/>
            <person name="Debuchy R."/>
            <person name="Gladieux P."/>
            <person name="Hiltunen Thoren M."/>
            <person name="Johannesson H."/>
        </authorList>
    </citation>
    <scope>NUCLEOTIDE SEQUENCE</scope>
    <source>
        <strain evidence="2">CBS 731.68</strain>
    </source>
</reference>
<evidence type="ECO:0000313" key="3">
    <source>
        <dbReference type="Proteomes" id="UP001302602"/>
    </source>
</evidence>
<protein>
    <submittedName>
        <fullName evidence="2">Uncharacterized protein</fullName>
    </submittedName>
</protein>
<keyword evidence="3" id="KW-1185">Reference proteome</keyword>
<name>A0AAN6TSJ2_9PEZI</name>
<accession>A0AAN6TSJ2</accession>
<feature type="compositionally biased region" description="Polar residues" evidence="1">
    <location>
        <begin position="21"/>
        <end position="51"/>
    </location>
</feature>
<comment type="caution">
    <text evidence="2">The sequence shown here is derived from an EMBL/GenBank/DDBJ whole genome shotgun (WGS) entry which is preliminary data.</text>
</comment>
<dbReference type="GeneID" id="87823158"/>
<reference evidence="2" key="2">
    <citation type="submission" date="2023-05" db="EMBL/GenBank/DDBJ databases">
        <authorList>
            <consortium name="Lawrence Berkeley National Laboratory"/>
            <person name="Steindorff A."/>
            <person name="Hensen N."/>
            <person name="Bonometti L."/>
            <person name="Westerberg I."/>
            <person name="Brannstrom I.O."/>
            <person name="Guillou S."/>
            <person name="Cros-Aarteil S."/>
            <person name="Calhoun S."/>
            <person name="Haridas S."/>
            <person name="Kuo A."/>
            <person name="Mondo S."/>
            <person name="Pangilinan J."/>
            <person name="Riley R."/>
            <person name="Labutti K."/>
            <person name="Andreopoulos B."/>
            <person name="Lipzen A."/>
            <person name="Chen C."/>
            <person name="Yanf M."/>
            <person name="Daum C."/>
            <person name="Ng V."/>
            <person name="Clum A."/>
            <person name="Ohm R."/>
            <person name="Martin F."/>
            <person name="Silar P."/>
            <person name="Natvig D."/>
            <person name="Lalanne C."/>
            <person name="Gautier V."/>
            <person name="Ament-Velasquez S.L."/>
            <person name="Kruys A."/>
            <person name="Hutchinson M.I."/>
            <person name="Powell A.J."/>
            <person name="Barry K."/>
            <person name="Miller A.N."/>
            <person name="Grigoriev I.V."/>
            <person name="Debuchy R."/>
            <person name="Gladieux P."/>
            <person name="Thoren M.H."/>
            <person name="Johannesson H."/>
        </authorList>
    </citation>
    <scope>NUCLEOTIDE SEQUENCE</scope>
    <source>
        <strain evidence="2">CBS 731.68</strain>
    </source>
</reference>
<dbReference type="Proteomes" id="UP001302602">
    <property type="component" value="Unassembled WGS sequence"/>
</dbReference>
<sequence>MLGPLRRMARPDPQSPHPFNRPTSHFRGTSRRTSSQARGTQPSSSPCNGNRSCPDPYGRHSPISRHPLRSRHIPSPASKAPGHNVCFAPIPVSKCK</sequence>
<feature type="compositionally biased region" description="Basic residues" evidence="1">
    <location>
        <begin position="62"/>
        <end position="72"/>
    </location>
</feature>
<dbReference type="AlphaFoldDB" id="A0AAN6TSJ2"/>
<evidence type="ECO:0000256" key="1">
    <source>
        <dbReference type="SAM" id="MobiDB-lite"/>
    </source>
</evidence>
<organism evidence="2 3">
    <name type="scientific">Parathielavia appendiculata</name>
    <dbReference type="NCBI Taxonomy" id="2587402"/>
    <lineage>
        <taxon>Eukaryota</taxon>
        <taxon>Fungi</taxon>
        <taxon>Dikarya</taxon>
        <taxon>Ascomycota</taxon>
        <taxon>Pezizomycotina</taxon>
        <taxon>Sordariomycetes</taxon>
        <taxon>Sordariomycetidae</taxon>
        <taxon>Sordariales</taxon>
        <taxon>Chaetomiaceae</taxon>
        <taxon>Parathielavia</taxon>
    </lineage>
</organism>
<evidence type="ECO:0000313" key="2">
    <source>
        <dbReference type="EMBL" id="KAK4119925.1"/>
    </source>
</evidence>
<feature type="region of interest" description="Disordered" evidence="1">
    <location>
        <begin position="1"/>
        <end position="86"/>
    </location>
</feature>
<dbReference type="RefSeq" id="XP_062643698.1">
    <property type="nucleotide sequence ID" value="XM_062786392.1"/>
</dbReference>